<feature type="coiled-coil region" evidence="8">
    <location>
        <begin position="336"/>
        <end position="363"/>
    </location>
</feature>
<dbReference type="Proteomes" id="UP000389128">
    <property type="component" value="Unassembled WGS sequence"/>
</dbReference>
<protein>
    <submittedName>
        <fullName evidence="11">Channel protein TolC</fullName>
    </submittedName>
</protein>
<dbReference type="AlphaFoldDB" id="A0A6C2CM49"/>
<dbReference type="PANTHER" id="PTHR30026:SF20">
    <property type="entry name" value="OUTER MEMBRANE PROTEIN TOLC"/>
    <property type="match status" value="1"/>
</dbReference>
<name>A0A6C2CM49_9RHOO</name>
<feature type="signal peptide" evidence="10">
    <location>
        <begin position="1"/>
        <end position="34"/>
    </location>
</feature>
<organism evidence="11 12">
    <name type="scientific">Zoogloea oleivorans</name>
    <dbReference type="NCBI Taxonomy" id="1552750"/>
    <lineage>
        <taxon>Bacteria</taxon>
        <taxon>Pseudomonadati</taxon>
        <taxon>Pseudomonadota</taxon>
        <taxon>Betaproteobacteria</taxon>
        <taxon>Rhodocyclales</taxon>
        <taxon>Zoogloeaceae</taxon>
        <taxon>Zoogloea</taxon>
    </lineage>
</organism>
<keyword evidence="8" id="KW-0175">Coiled coil</keyword>
<dbReference type="GO" id="GO:1990281">
    <property type="term" value="C:efflux pump complex"/>
    <property type="evidence" value="ECO:0007669"/>
    <property type="project" value="TreeGrafter"/>
</dbReference>
<dbReference type="RefSeq" id="WP_148580638.1">
    <property type="nucleotide sequence ID" value="NZ_SDKK01000020.1"/>
</dbReference>
<sequence length="459" mass="51037">MPAITRSIAMRHFPQKSALGLALGLALAASPASAIDLLQSYRLALSQDATYQAVRADTDARREAIPLARAQLLPNISANLQRSKNQTDQRSVNSQSRSTNEYEYFSSNYALTLRQPIYRKYNFALYQQAHSDVASAEATLDKSLQELVVRTASAYFEALMAKQQHALTLAQKEAYALQVEVAKLALAKGQGTVTDIDDAQSRYDITVAQELETSQNIGFTRRQLESIVNQPINDLADLQPDRLELSPPLPANVEEWIARGEEINPELRALRASIESATQELEKARAGHFPTIDLIVQRSQSQSENNVSINSQYLTSMVGLQASVPLFAGGYTVSQMRQARSNIEKFQQQYEARRREVAQQIRKEFQSIAEGIAKIGAQQQAERSAQRALFSNQKGIAAGTRSRVDVLNAQQQLINVKRDLALARFQYILARVRLQGLVSSLNEQEIRTINAWLDSTSSG</sequence>
<feature type="region of interest" description="Disordered" evidence="9">
    <location>
        <begin position="80"/>
        <end position="99"/>
    </location>
</feature>
<evidence type="ECO:0000256" key="1">
    <source>
        <dbReference type="ARBA" id="ARBA00004442"/>
    </source>
</evidence>
<evidence type="ECO:0000256" key="6">
    <source>
        <dbReference type="ARBA" id="ARBA00023136"/>
    </source>
</evidence>
<dbReference type="GO" id="GO:0009279">
    <property type="term" value="C:cell outer membrane"/>
    <property type="evidence" value="ECO:0007669"/>
    <property type="project" value="UniProtKB-SubCell"/>
</dbReference>
<keyword evidence="3" id="KW-0813">Transport</keyword>
<keyword evidence="5" id="KW-0812">Transmembrane</keyword>
<feature type="chain" id="PRO_5025464539" evidence="10">
    <location>
        <begin position="35"/>
        <end position="459"/>
    </location>
</feature>
<dbReference type="Pfam" id="PF02321">
    <property type="entry name" value="OEP"/>
    <property type="match status" value="2"/>
</dbReference>
<evidence type="ECO:0000256" key="7">
    <source>
        <dbReference type="ARBA" id="ARBA00023237"/>
    </source>
</evidence>
<keyword evidence="12" id="KW-1185">Reference proteome</keyword>
<reference evidence="11 12" key="1">
    <citation type="submission" date="2019-01" db="EMBL/GenBank/DDBJ databases">
        <title>Zoogloea oleivorans genome sequencing and assembly.</title>
        <authorList>
            <person name="Tancsics A."/>
            <person name="Farkas M."/>
            <person name="Kriszt B."/>
            <person name="Maroti G."/>
            <person name="Horvath B."/>
        </authorList>
    </citation>
    <scope>NUCLEOTIDE SEQUENCE [LARGE SCALE GENOMIC DNA]</scope>
    <source>
        <strain evidence="11 12">Buc</strain>
    </source>
</reference>
<dbReference type="GO" id="GO:0015562">
    <property type="term" value="F:efflux transmembrane transporter activity"/>
    <property type="evidence" value="ECO:0007669"/>
    <property type="project" value="InterPro"/>
</dbReference>
<accession>A0A6C2CM49</accession>
<evidence type="ECO:0000256" key="4">
    <source>
        <dbReference type="ARBA" id="ARBA00022452"/>
    </source>
</evidence>
<dbReference type="Gene3D" id="1.20.1600.10">
    <property type="entry name" value="Outer membrane efflux proteins (OEP)"/>
    <property type="match status" value="1"/>
</dbReference>
<proteinExistence type="inferred from homology"/>
<comment type="subcellular location">
    <subcellularLocation>
        <location evidence="1">Cell outer membrane</location>
    </subcellularLocation>
</comment>
<evidence type="ECO:0000256" key="5">
    <source>
        <dbReference type="ARBA" id="ARBA00022692"/>
    </source>
</evidence>
<evidence type="ECO:0000256" key="9">
    <source>
        <dbReference type="SAM" id="MobiDB-lite"/>
    </source>
</evidence>
<evidence type="ECO:0000256" key="8">
    <source>
        <dbReference type="SAM" id="Coils"/>
    </source>
</evidence>
<evidence type="ECO:0000313" key="11">
    <source>
        <dbReference type="EMBL" id="TYC54429.1"/>
    </source>
</evidence>
<keyword evidence="4" id="KW-1134">Transmembrane beta strand</keyword>
<keyword evidence="6" id="KW-0472">Membrane</keyword>
<dbReference type="InterPro" id="IPR003423">
    <property type="entry name" value="OMP_efflux"/>
</dbReference>
<evidence type="ECO:0000256" key="10">
    <source>
        <dbReference type="SAM" id="SignalP"/>
    </source>
</evidence>
<keyword evidence="7" id="KW-0998">Cell outer membrane</keyword>
<dbReference type="InterPro" id="IPR051906">
    <property type="entry name" value="TolC-like"/>
</dbReference>
<dbReference type="SUPFAM" id="SSF56954">
    <property type="entry name" value="Outer membrane efflux proteins (OEP)"/>
    <property type="match status" value="1"/>
</dbReference>
<dbReference type="PANTHER" id="PTHR30026">
    <property type="entry name" value="OUTER MEMBRANE PROTEIN TOLC"/>
    <property type="match status" value="1"/>
</dbReference>
<keyword evidence="10" id="KW-0732">Signal</keyword>
<dbReference type="EMBL" id="SDKK01000020">
    <property type="protein sequence ID" value="TYC54429.1"/>
    <property type="molecule type" value="Genomic_DNA"/>
</dbReference>
<evidence type="ECO:0000256" key="2">
    <source>
        <dbReference type="ARBA" id="ARBA00007613"/>
    </source>
</evidence>
<dbReference type="NCBIfam" id="TIGR01844">
    <property type="entry name" value="type_I_sec_TolC"/>
    <property type="match status" value="1"/>
</dbReference>
<evidence type="ECO:0000256" key="3">
    <source>
        <dbReference type="ARBA" id="ARBA00022448"/>
    </source>
</evidence>
<gene>
    <name evidence="11" type="ORF">ETQ85_18885</name>
</gene>
<comment type="similarity">
    <text evidence="2">Belongs to the outer membrane factor (OMF) (TC 1.B.17) family.</text>
</comment>
<dbReference type="InterPro" id="IPR010130">
    <property type="entry name" value="T1SS_OMP_TolC"/>
</dbReference>
<dbReference type="GO" id="GO:0015288">
    <property type="term" value="F:porin activity"/>
    <property type="evidence" value="ECO:0007669"/>
    <property type="project" value="TreeGrafter"/>
</dbReference>
<comment type="caution">
    <text evidence="11">The sequence shown here is derived from an EMBL/GenBank/DDBJ whole genome shotgun (WGS) entry which is preliminary data.</text>
</comment>
<dbReference type="OrthoDB" id="9813458at2"/>
<evidence type="ECO:0000313" key="12">
    <source>
        <dbReference type="Proteomes" id="UP000389128"/>
    </source>
</evidence>